<evidence type="ECO:0000313" key="12">
    <source>
        <dbReference type="EMBL" id="KID57392.1"/>
    </source>
</evidence>
<dbReference type="SMART" id="SM00388">
    <property type="entry name" value="HisKA"/>
    <property type="match status" value="1"/>
</dbReference>
<dbReference type="InterPro" id="IPR018062">
    <property type="entry name" value="HTH_AraC-typ_CS"/>
</dbReference>
<dbReference type="Gene3D" id="3.30.565.10">
    <property type="entry name" value="Histidine kinase-like ATPase, C-terminal domain"/>
    <property type="match status" value="1"/>
</dbReference>
<dbReference type="InterPro" id="IPR003594">
    <property type="entry name" value="HATPase_dom"/>
</dbReference>
<dbReference type="Pfam" id="PF00072">
    <property type="entry name" value="Response_reg"/>
    <property type="match status" value="1"/>
</dbReference>
<feature type="domain" description="HTH araC/xylS-type" evidence="9">
    <location>
        <begin position="1223"/>
        <end position="1321"/>
    </location>
</feature>
<dbReference type="PROSITE" id="PS50109">
    <property type="entry name" value="HIS_KIN"/>
    <property type="match status" value="1"/>
</dbReference>
<comment type="catalytic activity">
    <reaction evidence="1">
        <text>ATP + protein L-histidine = ADP + protein N-phospho-L-histidine.</text>
        <dbReference type="EC" id="2.7.13.3"/>
    </reaction>
</comment>
<evidence type="ECO:0000259" key="9">
    <source>
        <dbReference type="PROSITE" id="PS01124"/>
    </source>
</evidence>
<evidence type="ECO:0000256" key="5">
    <source>
        <dbReference type="ARBA" id="ARBA00023125"/>
    </source>
</evidence>
<dbReference type="PROSITE" id="PS50110">
    <property type="entry name" value="RESPONSE_REGULATORY"/>
    <property type="match status" value="1"/>
</dbReference>
<dbReference type="SMART" id="SM00387">
    <property type="entry name" value="HATPase_c"/>
    <property type="match status" value="1"/>
</dbReference>
<dbReference type="EMBL" id="JWIC01000005">
    <property type="protein sequence ID" value="KID57392.1"/>
    <property type="molecule type" value="Genomic_DNA"/>
</dbReference>
<keyword evidence="6" id="KW-0804">Transcription</keyword>
<comment type="caution">
    <text evidence="12">The sequence shown here is derived from an EMBL/GenBank/DDBJ whole genome shotgun (WGS) entry which is preliminary data.</text>
</comment>
<keyword evidence="8" id="KW-0472">Membrane</keyword>
<dbReference type="PANTHER" id="PTHR43547:SF2">
    <property type="entry name" value="HYBRID SIGNAL TRANSDUCTION HISTIDINE KINASE C"/>
    <property type="match status" value="1"/>
</dbReference>
<dbReference type="InterPro" id="IPR011110">
    <property type="entry name" value="Reg_prop"/>
</dbReference>
<dbReference type="PROSITE" id="PS01124">
    <property type="entry name" value="HTH_ARAC_FAMILY_2"/>
    <property type="match status" value="1"/>
</dbReference>
<feature type="domain" description="Histidine kinase" evidence="10">
    <location>
        <begin position="818"/>
        <end position="1042"/>
    </location>
</feature>
<dbReference type="InterPro" id="IPR013783">
    <property type="entry name" value="Ig-like_fold"/>
</dbReference>
<dbReference type="SUPFAM" id="SSF46689">
    <property type="entry name" value="Homeodomain-like"/>
    <property type="match status" value="1"/>
</dbReference>
<sequence length="1332" mass="148895">MIHNLSSTFFVSYFLIFVAIFSNKGSAEPSLANVLGVGDGLPSNRVFDIERDHLGYMWLATEQGIARFDGMYVKRFSAHTTPKLTLSLKVRDLLFDKNNRLWVAGKQGLELLAPFSERFEPLTPKGQDSQLNAYSVMESQLGIIWVGTSTGLFRYSENELKPVILTLNEKHIVPHVLSLTETDTNELLLATENGVMRVNLSTLTVQYLQNEAGETVFADRVWRLSNGEIWLAIHGKGLATYSSETAQVSMQYIDENEFDTVGYVFDLLIGKEQFLAASLNTGLLTLNDGAVERHLGLPPLLSLYQDEQITAYGSFSEGVTFSSANHNAVNNQYFTHPSETGQYEINDILMTKEAIWFADQLAGLCRYSLEGVFEACLDTHDLSAQAIAQSASGLLWVSLYQSIVQIEPETLNVVRRFDLSSYHIPDSIYTIASTNDHSVWLSHSFDGVTRLNAVTKEVERFHTGNSPLKSDEVHSLVLHGDTLWVATSKGLQAFDVQSEQFRLNTSLASDITTAVYGLSVSPQGLLYIQTDIDLRVFDLKAQSWITLPDKIKSLTDTSIAFDDAGFTWFASSHGLMRWSREDKKTPVRHFDKGDGLYPQGYLGGAGDALNRKIVFAAPDGLSLFYPEKFDFADASPKVSEFELTFTDGKTQSYFNQINLPVLPYDHASIRFVLANTNFSSAFKQQFKYKLEGVADTWVELGKSRVLMIPKLAHGKYTLLLKSTDSDGNWSDNIGRFSFVIQTPWYLTIWAFCFYGLMSLLILFIVYRARIRTLRRIQIALEKEVATQTQEISKQNKLLIEKTKALADAQAQRSALLRTLSHELMTPVSLIQGPAEQLIKVQHSGERSKMANIVVSNAKRLKVLIQQLMQVSNVNQASSLTLEQAHEPITSFSLSQICEEQVAAFQPLAAQRSIKLSVSVEQHIYVQARPDQLEQCVSNLLSNAVKYSHDGGEVVFNLELLSSLPQSKCRLRVKDFGIGIEAAEQKAIFSPEYRTENGRMQNVGLGIGLSVVKSVMDELNGTVEVQSELGNGSEFSLTFDMASSVNPPPLNKAQPNKLHDISDKTILIVDDTPDMLTLLQSVFSADYKVELASDGMQGAKMAKELLPDLIISDVMMPKLDGFGLLSMVKQDPLTAHIPVILLTANLNEQKELEGLSRQADDYITKPFSVQALEFKVRNVFIHHAVSMAKWHARIERPAKSSADDLPMLPKLSFKDEPHIYDFLDKLDGVIHKCYQDPDIGVPELAKEMALSERQLHRKLTAVMSMGANEYLRNYRLYQSITPLLYGKSVAEVADMVGFNSSSYFSACFKKHYGLTAKSYVQKQREKHKPTKAV</sequence>
<dbReference type="InterPro" id="IPR001789">
    <property type="entry name" value="Sig_transdc_resp-reg_receiver"/>
</dbReference>
<dbReference type="SUPFAM" id="SSF55874">
    <property type="entry name" value="ATPase domain of HSP90 chaperone/DNA topoisomerase II/histidine kinase"/>
    <property type="match status" value="1"/>
</dbReference>
<dbReference type="Gene3D" id="2.130.10.10">
    <property type="entry name" value="YVTN repeat-like/Quinoprotein amine dehydrogenase"/>
    <property type="match status" value="2"/>
</dbReference>
<evidence type="ECO:0000256" key="3">
    <source>
        <dbReference type="ARBA" id="ARBA00022553"/>
    </source>
</evidence>
<evidence type="ECO:0000259" key="10">
    <source>
        <dbReference type="PROSITE" id="PS50109"/>
    </source>
</evidence>
<organism evidence="12 13">
    <name type="scientific">Pseudoalteromonas luteoviolacea</name>
    <dbReference type="NCBI Taxonomy" id="43657"/>
    <lineage>
        <taxon>Bacteria</taxon>
        <taxon>Pseudomonadati</taxon>
        <taxon>Pseudomonadota</taxon>
        <taxon>Gammaproteobacteria</taxon>
        <taxon>Alteromonadales</taxon>
        <taxon>Pseudoalteromonadaceae</taxon>
        <taxon>Pseudoalteromonas</taxon>
    </lineage>
</organism>
<dbReference type="InterPro" id="IPR015943">
    <property type="entry name" value="WD40/YVTN_repeat-like_dom_sf"/>
</dbReference>
<dbReference type="PANTHER" id="PTHR43547">
    <property type="entry name" value="TWO-COMPONENT HISTIDINE KINASE"/>
    <property type="match status" value="1"/>
</dbReference>
<dbReference type="InterPro" id="IPR005467">
    <property type="entry name" value="His_kinase_dom"/>
</dbReference>
<evidence type="ECO:0000256" key="1">
    <source>
        <dbReference type="ARBA" id="ARBA00000085"/>
    </source>
</evidence>
<dbReference type="OrthoDB" id="9772100at2"/>
<dbReference type="InterPro" id="IPR011006">
    <property type="entry name" value="CheY-like_superfamily"/>
</dbReference>
<dbReference type="Pfam" id="PF12833">
    <property type="entry name" value="HTH_18"/>
    <property type="match status" value="1"/>
</dbReference>
<dbReference type="SUPFAM" id="SSF63829">
    <property type="entry name" value="Calcium-dependent phosphotriesterase"/>
    <property type="match status" value="2"/>
</dbReference>
<dbReference type="Gene3D" id="2.60.40.10">
    <property type="entry name" value="Immunoglobulins"/>
    <property type="match status" value="1"/>
</dbReference>
<dbReference type="SUPFAM" id="SSF47384">
    <property type="entry name" value="Homodimeric domain of signal transducing histidine kinase"/>
    <property type="match status" value="1"/>
</dbReference>
<name>A0A0C1QQP2_9GAMM</name>
<keyword evidence="3 7" id="KW-0597">Phosphoprotein</keyword>
<evidence type="ECO:0000256" key="2">
    <source>
        <dbReference type="ARBA" id="ARBA00012438"/>
    </source>
</evidence>
<dbReference type="InterPro" id="IPR003661">
    <property type="entry name" value="HisK_dim/P_dom"/>
</dbReference>
<evidence type="ECO:0000259" key="11">
    <source>
        <dbReference type="PROSITE" id="PS50110"/>
    </source>
</evidence>
<dbReference type="InterPro" id="IPR036890">
    <property type="entry name" value="HATPase_C_sf"/>
</dbReference>
<dbReference type="Pfam" id="PF07494">
    <property type="entry name" value="Reg_prop"/>
    <property type="match status" value="1"/>
</dbReference>
<dbReference type="GO" id="GO:0000155">
    <property type="term" value="F:phosphorelay sensor kinase activity"/>
    <property type="evidence" value="ECO:0007669"/>
    <property type="project" value="InterPro"/>
</dbReference>
<dbReference type="GO" id="GO:0003700">
    <property type="term" value="F:DNA-binding transcription factor activity"/>
    <property type="evidence" value="ECO:0007669"/>
    <property type="project" value="InterPro"/>
</dbReference>
<dbReference type="Pfam" id="PF07495">
    <property type="entry name" value="Y_Y_Y"/>
    <property type="match status" value="1"/>
</dbReference>
<dbReference type="EC" id="2.7.13.3" evidence="2"/>
<dbReference type="GO" id="GO:0043565">
    <property type="term" value="F:sequence-specific DNA binding"/>
    <property type="evidence" value="ECO:0007669"/>
    <property type="project" value="InterPro"/>
</dbReference>
<dbReference type="Pfam" id="PF00512">
    <property type="entry name" value="HisKA"/>
    <property type="match status" value="1"/>
</dbReference>
<dbReference type="Gene3D" id="1.10.287.130">
    <property type="match status" value="1"/>
</dbReference>
<dbReference type="PROSITE" id="PS00041">
    <property type="entry name" value="HTH_ARAC_FAMILY_1"/>
    <property type="match status" value="1"/>
</dbReference>
<feature type="modified residue" description="4-aspartylphosphate" evidence="7">
    <location>
        <position position="1112"/>
    </location>
</feature>
<dbReference type="RefSeq" id="WP_039609163.1">
    <property type="nucleotide sequence ID" value="NZ_JWIC01000005.1"/>
</dbReference>
<dbReference type="InterPro" id="IPR011123">
    <property type="entry name" value="Y_Y_Y"/>
</dbReference>
<dbReference type="SMART" id="SM00342">
    <property type="entry name" value="HTH_ARAC"/>
    <property type="match status" value="1"/>
</dbReference>
<proteinExistence type="predicted"/>
<dbReference type="Gene3D" id="3.40.50.2300">
    <property type="match status" value="1"/>
</dbReference>
<evidence type="ECO:0000256" key="8">
    <source>
        <dbReference type="SAM" id="Phobius"/>
    </source>
</evidence>
<dbReference type="Gene3D" id="1.10.10.60">
    <property type="entry name" value="Homeodomain-like"/>
    <property type="match status" value="1"/>
</dbReference>
<evidence type="ECO:0000313" key="13">
    <source>
        <dbReference type="Proteomes" id="UP000031327"/>
    </source>
</evidence>
<protein>
    <recommendedName>
        <fullName evidence="2">histidine kinase</fullName>
        <ecNumber evidence="2">2.7.13.3</ecNumber>
    </recommendedName>
</protein>
<dbReference type="InterPro" id="IPR004358">
    <property type="entry name" value="Sig_transdc_His_kin-like_C"/>
</dbReference>
<evidence type="ECO:0000256" key="6">
    <source>
        <dbReference type="ARBA" id="ARBA00023163"/>
    </source>
</evidence>
<keyword evidence="8" id="KW-1133">Transmembrane helix</keyword>
<dbReference type="Proteomes" id="UP000031327">
    <property type="component" value="Unassembled WGS sequence"/>
</dbReference>
<keyword evidence="4" id="KW-0805">Transcription regulation</keyword>
<dbReference type="SUPFAM" id="SSF52172">
    <property type="entry name" value="CheY-like"/>
    <property type="match status" value="1"/>
</dbReference>
<dbReference type="InterPro" id="IPR009057">
    <property type="entry name" value="Homeodomain-like_sf"/>
</dbReference>
<evidence type="ECO:0000256" key="7">
    <source>
        <dbReference type="PROSITE-ProRule" id="PRU00169"/>
    </source>
</evidence>
<accession>A0A0C1QQP2</accession>
<dbReference type="InterPro" id="IPR036097">
    <property type="entry name" value="HisK_dim/P_sf"/>
</dbReference>
<dbReference type="Pfam" id="PF02518">
    <property type="entry name" value="HATPase_c"/>
    <property type="match status" value="1"/>
</dbReference>
<keyword evidence="5" id="KW-0238">DNA-binding</keyword>
<dbReference type="PRINTS" id="PR00344">
    <property type="entry name" value="BCTRLSENSOR"/>
</dbReference>
<feature type="transmembrane region" description="Helical" evidence="8">
    <location>
        <begin position="744"/>
        <end position="766"/>
    </location>
</feature>
<reference evidence="12 13" key="1">
    <citation type="submission" date="2014-12" db="EMBL/GenBank/DDBJ databases">
        <title>Draft Genome Sequence of Pseudoalteromonas luteoviolacea HI1.</title>
        <authorList>
            <person name="Asahina A.Y."/>
            <person name="Hadfield M.G."/>
        </authorList>
    </citation>
    <scope>NUCLEOTIDE SEQUENCE [LARGE SCALE GENOMIC DNA]</scope>
    <source>
        <strain evidence="12 13">HI1</strain>
    </source>
</reference>
<dbReference type="InterPro" id="IPR018060">
    <property type="entry name" value="HTH_AraC"/>
</dbReference>
<dbReference type="SMART" id="SM00448">
    <property type="entry name" value="REC"/>
    <property type="match status" value="1"/>
</dbReference>
<gene>
    <name evidence="12" type="ORF">JF50_09295</name>
</gene>
<evidence type="ECO:0000256" key="4">
    <source>
        <dbReference type="ARBA" id="ARBA00023015"/>
    </source>
</evidence>
<feature type="domain" description="Response regulatory" evidence="11">
    <location>
        <begin position="1064"/>
        <end position="1179"/>
    </location>
</feature>
<dbReference type="CDD" id="cd00082">
    <property type="entry name" value="HisKA"/>
    <property type="match status" value="1"/>
</dbReference>
<keyword evidence="8" id="KW-0812">Transmembrane</keyword>